<dbReference type="Pfam" id="PF13176">
    <property type="entry name" value="TPR_7"/>
    <property type="match status" value="1"/>
</dbReference>
<sequence>MTETMRIGLLGPFQVTAEGLPKTVAGGRQRAVLAALALSAGKPVRSSTLAALVWGEDAPPARHRLHAVVNRLRQAIGAEALRAAPGEYTLVLDPDAVDVHRFRSLAAESKHAEGAAELALLDRALGLWRGDPLIDIDAERLVAAHAPALFEERLRALERRADLMLEEGGHAELVAELSELTTAHPLREFLWSRLMLALHRSGRQAEALAAYQRVRTLLADRLGVDPGEELQRVHRTVLRPLSGPPPEPAATRPAALLAVPAPRQLAIDTPGFTGRADSLTELDRLLDADEAGGAPVTIAVISGPAGVGKTTLAVHWAHRVADRFPDGQLHLNLSGRGTSGSSTADAALMTVLLSLGTPPQRIPPDTEGRSAALRTALSGRRVLMLLDNARDADQVRPLLPGSGSLVLATSRNRLRSLRRHEGARLLELDPFTPAESAALLRRVLGSATVSDHPGAIAELTGLCGHLPLAVALAAERVRNTGIALPVLVEEARDDRARLDALDDGADDVRKVFSWSYRALPPQAAMMFRTLSAAPGPDIGASAAAALTGTAPPVALRLLESLVDHNLLRRHRPGRYELHDLLRVYAAELGAAIDGEQRRTQALARVLDWYIATGLDAWSHVQPTSMGPGLETPRTEVAPLVFADAPSALDWFETEQDNLIAAVGAAESAGLDRACWRLVHLLWAHLDRCRAWPEIASLGAIGLGAARRAGDGYGEAEMLTMGASLRHLGRFDEAIASQERALVIYREQESLSGQATVLNNLGMIFRSMGRHEEAIEHLRRCVALDERTGEPGDLAVSLLNLAQSYIEGGRAPEAIETAGRSLELLRELAHRRGQGRAMETIGLAHGQIGEHGVAASWLRRASEVFAGIGDRWHQSGSLTGLGRALRADGRADEADAVLEQALELAVTLDDPRAEEIRRLLADRDGAAAPEPRRGDAAAHAGETPGDHVAGRS</sequence>
<proteinExistence type="inferred from homology"/>
<dbReference type="SUPFAM" id="SSF48452">
    <property type="entry name" value="TPR-like"/>
    <property type="match status" value="2"/>
</dbReference>
<dbReference type="Gene3D" id="1.10.10.10">
    <property type="entry name" value="Winged helix-like DNA-binding domain superfamily/Winged helix DNA-binding domain"/>
    <property type="match status" value="1"/>
</dbReference>
<dbReference type="PROSITE" id="PS50005">
    <property type="entry name" value="TPR"/>
    <property type="match status" value="1"/>
</dbReference>
<evidence type="ECO:0000256" key="3">
    <source>
        <dbReference type="ARBA" id="ARBA00023125"/>
    </source>
</evidence>
<dbReference type="InterPro" id="IPR011990">
    <property type="entry name" value="TPR-like_helical_dom_sf"/>
</dbReference>
<keyword evidence="10" id="KW-1185">Reference proteome</keyword>
<dbReference type="RefSeq" id="WP_289959670.1">
    <property type="nucleotide sequence ID" value="NZ_JAUEMJ010000011.1"/>
</dbReference>
<comment type="caution">
    <text evidence="9">The sequence shown here is derived from an EMBL/GenBank/DDBJ whole genome shotgun (WGS) entry which is preliminary data.</text>
</comment>
<evidence type="ECO:0000256" key="1">
    <source>
        <dbReference type="ARBA" id="ARBA00005820"/>
    </source>
</evidence>
<dbReference type="InterPro" id="IPR051677">
    <property type="entry name" value="AfsR-DnrI-RedD_regulator"/>
</dbReference>
<dbReference type="InterPro" id="IPR027417">
    <property type="entry name" value="P-loop_NTPase"/>
</dbReference>
<keyword evidence="5" id="KW-0802">TPR repeat</keyword>
<dbReference type="InterPro" id="IPR016032">
    <property type="entry name" value="Sig_transdc_resp-reg_C-effctor"/>
</dbReference>
<evidence type="ECO:0000256" key="2">
    <source>
        <dbReference type="ARBA" id="ARBA00023015"/>
    </source>
</evidence>
<evidence type="ECO:0000313" key="9">
    <source>
        <dbReference type="EMBL" id="MDN3243111.1"/>
    </source>
</evidence>
<dbReference type="PRINTS" id="PR00364">
    <property type="entry name" value="DISEASERSIST"/>
</dbReference>
<name>A0ABT7YWT8_9ACTN</name>
<dbReference type="InterPro" id="IPR036388">
    <property type="entry name" value="WH-like_DNA-bd_sf"/>
</dbReference>
<feature type="domain" description="Bacterial transcriptional activator" evidence="8">
    <location>
        <begin position="97"/>
        <end position="238"/>
    </location>
</feature>
<feature type="region of interest" description="Disordered" evidence="6">
    <location>
        <begin position="918"/>
        <end position="951"/>
    </location>
</feature>
<dbReference type="InterPro" id="IPR005158">
    <property type="entry name" value="BTAD"/>
</dbReference>
<protein>
    <submittedName>
        <fullName evidence="9">BTAD domain-containing putative transcriptional regulator</fullName>
    </submittedName>
</protein>
<dbReference type="InterPro" id="IPR019734">
    <property type="entry name" value="TPR_rpt"/>
</dbReference>
<evidence type="ECO:0000256" key="6">
    <source>
        <dbReference type="SAM" id="MobiDB-lite"/>
    </source>
</evidence>
<dbReference type="Gene3D" id="3.40.50.300">
    <property type="entry name" value="P-loop containing nucleotide triphosphate hydrolases"/>
    <property type="match status" value="1"/>
</dbReference>
<dbReference type="CDD" id="cd15831">
    <property type="entry name" value="BTAD"/>
    <property type="match status" value="1"/>
</dbReference>
<dbReference type="Gene3D" id="1.25.40.10">
    <property type="entry name" value="Tetratricopeptide repeat domain"/>
    <property type="match status" value="2"/>
</dbReference>
<dbReference type="SUPFAM" id="SSF46894">
    <property type="entry name" value="C-terminal effector domain of the bipartite response regulators"/>
    <property type="match status" value="1"/>
</dbReference>
<dbReference type="InterPro" id="IPR001867">
    <property type="entry name" value="OmpR/PhoB-type_DNA-bd"/>
</dbReference>
<comment type="similarity">
    <text evidence="1">Belongs to the AfsR/DnrI/RedD regulatory family.</text>
</comment>
<evidence type="ECO:0000256" key="5">
    <source>
        <dbReference type="PROSITE-ProRule" id="PRU00339"/>
    </source>
</evidence>
<dbReference type="PANTHER" id="PTHR35807">
    <property type="entry name" value="TRANSCRIPTIONAL REGULATOR REDD-RELATED"/>
    <property type="match status" value="1"/>
</dbReference>
<dbReference type="Pfam" id="PF03704">
    <property type="entry name" value="BTAD"/>
    <property type="match status" value="1"/>
</dbReference>
<dbReference type="PANTHER" id="PTHR35807:SF1">
    <property type="entry name" value="TRANSCRIPTIONAL REGULATOR REDD"/>
    <property type="match status" value="1"/>
</dbReference>
<feature type="repeat" description="TPR" evidence="5">
    <location>
        <begin position="754"/>
        <end position="787"/>
    </location>
</feature>
<organism evidence="9 10">
    <name type="scientific">Glycomyces tritici</name>
    <dbReference type="NCBI Taxonomy" id="2665176"/>
    <lineage>
        <taxon>Bacteria</taxon>
        <taxon>Bacillati</taxon>
        <taxon>Actinomycetota</taxon>
        <taxon>Actinomycetes</taxon>
        <taxon>Glycomycetales</taxon>
        <taxon>Glycomycetaceae</taxon>
        <taxon>Glycomyces</taxon>
    </lineage>
</organism>
<accession>A0ABT7YWT8</accession>
<gene>
    <name evidence="9" type="ORF">QWI33_25540</name>
</gene>
<reference evidence="9" key="1">
    <citation type="submission" date="2023-06" db="EMBL/GenBank/DDBJ databases">
        <title>Gycomyces niveus sp.nov., a novel actinomycete isolated from soil in Shouguang.</title>
        <authorList>
            <person name="Yang X."/>
            <person name="Zhao J."/>
        </authorList>
    </citation>
    <scope>NUCLEOTIDE SEQUENCE</scope>
    <source>
        <strain evidence="9">NEAU C2</strain>
    </source>
</reference>
<dbReference type="Proteomes" id="UP001171902">
    <property type="component" value="Unassembled WGS sequence"/>
</dbReference>
<evidence type="ECO:0000313" key="10">
    <source>
        <dbReference type="Proteomes" id="UP001171902"/>
    </source>
</evidence>
<keyword evidence="2" id="KW-0805">Transcription regulation</keyword>
<evidence type="ECO:0000259" key="8">
    <source>
        <dbReference type="SMART" id="SM01043"/>
    </source>
</evidence>
<feature type="domain" description="OmpR/PhoB-type" evidence="7">
    <location>
        <begin position="21"/>
        <end position="90"/>
    </location>
</feature>
<dbReference type="SMART" id="SM00028">
    <property type="entry name" value="TPR"/>
    <property type="match status" value="5"/>
</dbReference>
<dbReference type="EMBL" id="JAUEMJ010000011">
    <property type="protein sequence ID" value="MDN3243111.1"/>
    <property type="molecule type" value="Genomic_DNA"/>
</dbReference>
<dbReference type="SMART" id="SM01043">
    <property type="entry name" value="BTAD"/>
    <property type="match status" value="1"/>
</dbReference>
<keyword evidence="4" id="KW-0804">Transcription</keyword>
<evidence type="ECO:0000256" key="4">
    <source>
        <dbReference type="ARBA" id="ARBA00023163"/>
    </source>
</evidence>
<dbReference type="Pfam" id="PF00931">
    <property type="entry name" value="NB-ARC"/>
    <property type="match status" value="1"/>
</dbReference>
<dbReference type="SMART" id="SM00862">
    <property type="entry name" value="Trans_reg_C"/>
    <property type="match status" value="1"/>
</dbReference>
<dbReference type="Pfam" id="PF13424">
    <property type="entry name" value="TPR_12"/>
    <property type="match status" value="2"/>
</dbReference>
<keyword evidence="3" id="KW-0238">DNA-binding</keyword>
<dbReference type="InterPro" id="IPR002182">
    <property type="entry name" value="NB-ARC"/>
</dbReference>
<feature type="compositionally biased region" description="Basic and acidic residues" evidence="6">
    <location>
        <begin position="918"/>
        <end position="935"/>
    </location>
</feature>
<dbReference type="SUPFAM" id="SSF52540">
    <property type="entry name" value="P-loop containing nucleoside triphosphate hydrolases"/>
    <property type="match status" value="1"/>
</dbReference>
<evidence type="ECO:0000259" key="7">
    <source>
        <dbReference type="SMART" id="SM00862"/>
    </source>
</evidence>